<gene>
    <name evidence="1" type="ORF">RRG08_034925</name>
</gene>
<dbReference type="PANTHER" id="PTHR24559">
    <property type="entry name" value="TRANSPOSON TY3-I GAG-POL POLYPROTEIN"/>
    <property type="match status" value="1"/>
</dbReference>
<dbReference type="SUPFAM" id="SSF56672">
    <property type="entry name" value="DNA/RNA polymerases"/>
    <property type="match status" value="1"/>
</dbReference>
<protein>
    <recommendedName>
        <fullName evidence="3">Reverse transcriptase domain-containing protein</fullName>
    </recommendedName>
</protein>
<name>A0AAE0Y202_9GAST</name>
<comment type="caution">
    <text evidence="1">The sequence shown here is derived from an EMBL/GenBank/DDBJ whole genome shotgun (WGS) entry which is preliminary data.</text>
</comment>
<keyword evidence="2" id="KW-1185">Reference proteome</keyword>
<dbReference type="InterPro" id="IPR043128">
    <property type="entry name" value="Rev_trsase/Diguanyl_cyclase"/>
</dbReference>
<evidence type="ECO:0008006" key="3">
    <source>
        <dbReference type="Google" id="ProtNLM"/>
    </source>
</evidence>
<dbReference type="EMBL" id="JAWDGP010007087">
    <property type="protein sequence ID" value="KAK3730179.1"/>
    <property type="molecule type" value="Genomic_DNA"/>
</dbReference>
<dbReference type="InterPro" id="IPR043502">
    <property type="entry name" value="DNA/RNA_pol_sf"/>
</dbReference>
<dbReference type="CDD" id="cd01647">
    <property type="entry name" value="RT_LTR"/>
    <property type="match status" value="1"/>
</dbReference>
<dbReference type="AlphaFoldDB" id="A0AAE0Y202"/>
<sequence length="103" mass="12478">MVDLDIIRKSDYPYTSPIVIVKKPDRSNRFCVDYWKLNKITVFDPKPMPTTEELSHKISNDKFFSKVDLRKRYRQIEVSEEDIHKTLRHRMVTWSFLECLLAW</sequence>
<dbReference type="InterPro" id="IPR053134">
    <property type="entry name" value="RNA-dir_DNA_polymerase"/>
</dbReference>
<dbReference type="Proteomes" id="UP001283361">
    <property type="component" value="Unassembled WGS sequence"/>
</dbReference>
<evidence type="ECO:0000313" key="2">
    <source>
        <dbReference type="Proteomes" id="UP001283361"/>
    </source>
</evidence>
<organism evidence="1 2">
    <name type="scientific">Elysia crispata</name>
    <name type="common">lettuce slug</name>
    <dbReference type="NCBI Taxonomy" id="231223"/>
    <lineage>
        <taxon>Eukaryota</taxon>
        <taxon>Metazoa</taxon>
        <taxon>Spiralia</taxon>
        <taxon>Lophotrochozoa</taxon>
        <taxon>Mollusca</taxon>
        <taxon>Gastropoda</taxon>
        <taxon>Heterobranchia</taxon>
        <taxon>Euthyneura</taxon>
        <taxon>Panpulmonata</taxon>
        <taxon>Sacoglossa</taxon>
        <taxon>Placobranchoidea</taxon>
        <taxon>Plakobranchidae</taxon>
        <taxon>Elysia</taxon>
    </lineage>
</organism>
<dbReference type="Gene3D" id="3.30.70.270">
    <property type="match status" value="1"/>
</dbReference>
<accession>A0AAE0Y202</accession>
<dbReference type="Gene3D" id="3.10.10.10">
    <property type="entry name" value="HIV Type 1 Reverse Transcriptase, subunit A, domain 1"/>
    <property type="match status" value="1"/>
</dbReference>
<proteinExistence type="predicted"/>
<evidence type="ECO:0000313" key="1">
    <source>
        <dbReference type="EMBL" id="KAK3730179.1"/>
    </source>
</evidence>
<reference evidence="1" key="1">
    <citation type="journal article" date="2023" name="G3 (Bethesda)">
        <title>A reference genome for the long-term kleptoplast-retaining sea slug Elysia crispata morphotype clarki.</title>
        <authorList>
            <person name="Eastman K.E."/>
            <person name="Pendleton A.L."/>
            <person name="Shaikh M.A."/>
            <person name="Suttiyut T."/>
            <person name="Ogas R."/>
            <person name="Tomko P."/>
            <person name="Gavelis G."/>
            <person name="Widhalm J.R."/>
            <person name="Wisecaver J.H."/>
        </authorList>
    </citation>
    <scope>NUCLEOTIDE SEQUENCE</scope>
    <source>
        <strain evidence="1">ECLA1</strain>
    </source>
</reference>
<dbReference type="PANTHER" id="PTHR24559:SF444">
    <property type="entry name" value="REVERSE TRANSCRIPTASE DOMAIN-CONTAINING PROTEIN"/>
    <property type="match status" value="1"/>
</dbReference>